<dbReference type="STRING" id="1055723.SAMN05216293_1818"/>
<reference evidence="2 3" key="1">
    <citation type="submission" date="2016-11" db="EMBL/GenBank/DDBJ databases">
        <authorList>
            <person name="Varghese N."/>
            <person name="Submissions S."/>
        </authorList>
    </citation>
    <scope>NUCLEOTIDE SEQUENCE [LARGE SCALE GENOMIC DNA]</scope>
    <source>
        <strain evidence="2 3">CGMCC 1.12174</strain>
        <strain evidence="1 4">DSM 26351</strain>
    </source>
</reference>
<name>A0A1M6UXM1_9FLAO</name>
<dbReference type="InterPro" id="IPR019861">
    <property type="entry name" value="PorP/SprF_Bacteroidetes"/>
</dbReference>
<dbReference type="Proteomes" id="UP000198940">
    <property type="component" value="Unassembled WGS sequence"/>
</dbReference>
<protein>
    <submittedName>
        <fullName evidence="2">Type IX secretion system membrane protein, PorP/SprF family</fullName>
    </submittedName>
</protein>
<keyword evidence="4" id="KW-1185">Reference proteome</keyword>
<evidence type="ECO:0000313" key="3">
    <source>
        <dbReference type="Proteomes" id="UP000184031"/>
    </source>
</evidence>
<accession>A0A1M6UXM1</accession>
<dbReference type="NCBIfam" id="TIGR03519">
    <property type="entry name" value="T9SS_PorP_fam"/>
    <property type="match status" value="1"/>
</dbReference>
<proteinExistence type="predicted"/>
<evidence type="ECO:0000313" key="2">
    <source>
        <dbReference type="EMBL" id="SHK74009.1"/>
    </source>
</evidence>
<evidence type="ECO:0000313" key="4">
    <source>
        <dbReference type="Proteomes" id="UP000198940"/>
    </source>
</evidence>
<comment type="caution">
    <text evidence="2">The sequence shown here is derived from an EMBL/GenBank/DDBJ whole genome shotgun (WGS) entry which is preliminary data.</text>
</comment>
<dbReference type="EMBL" id="FOKU01000007">
    <property type="protein sequence ID" value="SFC22493.1"/>
    <property type="molecule type" value="Genomic_DNA"/>
</dbReference>
<dbReference type="OrthoDB" id="1114455at2"/>
<dbReference type="RefSeq" id="WP_072879034.1">
    <property type="nucleotide sequence ID" value="NZ_FOKU01000007.1"/>
</dbReference>
<gene>
    <name evidence="1" type="ORF">SAMN04487891_107187</name>
    <name evidence="2" type="ORF">SAMN05216293_1818</name>
</gene>
<dbReference type="Pfam" id="PF11751">
    <property type="entry name" value="PorP_SprF"/>
    <property type="match status" value="1"/>
</dbReference>
<dbReference type="AlphaFoldDB" id="A0A1M6UXM1"/>
<dbReference type="EMBL" id="FRAT01000004">
    <property type="protein sequence ID" value="SHK74009.1"/>
    <property type="molecule type" value="Genomic_DNA"/>
</dbReference>
<sequence length="309" mass="34524">MIQIIKNKIGVLLCLTLALQWTGVKGQQAPQYTQYMYNTTVLNSGYTGTSANFEANVLYRSQWVGLDGAPETQSFTIQGRTGKRTGLGLTAVNDNIGASNNVKVNGHFAYEIPTGQKNRLSLGLNAGLDILNIDWSKGVFADDLDPVFSENLNETRPMFGMGAFFYSDRWYLGLSTDNFLNSEIYSDDDRAVTDRKSQYYFMAGYVMDLSSSVKFKPAMLTKHVAGTPLTLDVSANFLLQEKVNVGLAYRYDDAVSILAGLHFAKRFFVGYAYDYSLTGLDNYNDGSHEIILKYNVFDINKRALSPRFF</sequence>
<dbReference type="Proteomes" id="UP000184031">
    <property type="component" value="Unassembled WGS sequence"/>
</dbReference>
<evidence type="ECO:0000313" key="1">
    <source>
        <dbReference type="EMBL" id="SFC22493.1"/>
    </source>
</evidence>
<organism evidence="2 3">
    <name type="scientific">Flagellimonas taeanensis</name>
    <dbReference type="NCBI Taxonomy" id="1005926"/>
    <lineage>
        <taxon>Bacteria</taxon>
        <taxon>Pseudomonadati</taxon>
        <taxon>Bacteroidota</taxon>
        <taxon>Flavobacteriia</taxon>
        <taxon>Flavobacteriales</taxon>
        <taxon>Flavobacteriaceae</taxon>
        <taxon>Flagellimonas</taxon>
    </lineage>
</organism>